<accession>A0A553NPD0</accession>
<dbReference type="Proteomes" id="UP000318571">
    <property type="component" value="Chromosome 4"/>
</dbReference>
<reference evidence="1 2" key="1">
    <citation type="journal article" date="2018" name="Nat. Ecol. Evol.">
        <title>Genomic signatures of mitonuclear coevolution across populations of Tigriopus californicus.</title>
        <authorList>
            <person name="Barreto F.S."/>
            <person name="Watson E.T."/>
            <person name="Lima T.G."/>
            <person name="Willett C.S."/>
            <person name="Edmands S."/>
            <person name="Li W."/>
            <person name="Burton R.S."/>
        </authorList>
    </citation>
    <scope>NUCLEOTIDE SEQUENCE [LARGE SCALE GENOMIC DNA]</scope>
    <source>
        <strain evidence="1 2">San Diego</strain>
    </source>
</reference>
<organism evidence="1 2">
    <name type="scientific">Tigriopus californicus</name>
    <name type="common">Marine copepod</name>
    <dbReference type="NCBI Taxonomy" id="6832"/>
    <lineage>
        <taxon>Eukaryota</taxon>
        <taxon>Metazoa</taxon>
        <taxon>Ecdysozoa</taxon>
        <taxon>Arthropoda</taxon>
        <taxon>Crustacea</taxon>
        <taxon>Multicrustacea</taxon>
        <taxon>Hexanauplia</taxon>
        <taxon>Copepoda</taxon>
        <taxon>Harpacticoida</taxon>
        <taxon>Harpacticidae</taxon>
        <taxon>Tigriopus</taxon>
    </lineage>
</organism>
<protein>
    <submittedName>
        <fullName evidence="1">Uncharacterized protein</fullName>
    </submittedName>
</protein>
<comment type="caution">
    <text evidence="1">The sequence shown here is derived from an EMBL/GenBank/DDBJ whole genome shotgun (WGS) entry which is preliminary data.</text>
</comment>
<evidence type="ECO:0000313" key="1">
    <source>
        <dbReference type="EMBL" id="TRY67283.1"/>
    </source>
</evidence>
<gene>
    <name evidence="1" type="ORF">TCAL_16936</name>
</gene>
<name>A0A553NPD0_TIGCA</name>
<dbReference type="EMBL" id="VCGU01000011">
    <property type="protein sequence ID" value="TRY67283.1"/>
    <property type="molecule type" value="Genomic_DNA"/>
</dbReference>
<proteinExistence type="predicted"/>
<evidence type="ECO:0000313" key="2">
    <source>
        <dbReference type="Proteomes" id="UP000318571"/>
    </source>
</evidence>
<dbReference type="AlphaFoldDB" id="A0A553NPD0"/>
<sequence length="76" mass="8899">MTDEDHRINMHQKHEKVQIFREMEARRQRVAALLEADVKVSAIMAQEKCSRSFIYKVKDLVEAGDSLGRKTELKVR</sequence>
<keyword evidence="2" id="KW-1185">Reference proteome</keyword>